<dbReference type="Proteomes" id="UP001148838">
    <property type="component" value="Unassembled WGS sequence"/>
</dbReference>
<feature type="compositionally biased region" description="Basic and acidic residues" evidence="1">
    <location>
        <begin position="86"/>
        <end position="99"/>
    </location>
</feature>
<proteinExistence type="predicted"/>
<sequence>MAEMRFMRRTAGYMRMDHIRNFDIMKELQIELITEYLQKYRQNWRSHVIRMPRSRIPCKRSLGRPFKRWQETDTSLPPPYSSFPPDLHDNNKQSDEKPKPAPRSKLSPDGGPGKPPGGFMDLPELPSVPTDSFPPPDEPVGPGNSNDDIDFDDLTRRFEDLKKKK</sequence>
<accession>A0ABQ8SSR6</accession>
<name>A0ABQ8SSR6_PERAM</name>
<evidence type="ECO:0000256" key="1">
    <source>
        <dbReference type="SAM" id="MobiDB-lite"/>
    </source>
</evidence>
<comment type="caution">
    <text evidence="2">The sequence shown here is derived from an EMBL/GenBank/DDBJ whole genome shotgun (WGS) entry which is preliminary data.</text>
</comment>
<dbReference type="EMBL" id="JAJSOF020000021">
    <property type="protein sequence ID" value="KAJ4436771.1"/>
    <property type="molecule type" value="Genomic_DNA"/>
</dbReference>
<organism evidence="2 3">
    <name type="scientific">Periplaneta americana</name>
    <name type="common">American cockroach</name>
    <name type="synonym">Blatta americana</name>
    <dbReference type="NCBI Taxonomy" id="6978"/>
    <lineage>
        <taxon>Eukaryota</taxon>
        <taxon>Metazoa</taxon>
        <taxon>Ecdysozoa</taxon>
        <taxon>Arthropoda</taxon>
        <taxon>Hexapoda</taxon>
        <taxon>Insecta</taxon>
        <taxon>Pterygota</taxon>
        <taxon>Neoptera</taxon>
        <taxon>Polyneoptera</taxon>
        <taxon>Dictyoptera</taxon>
        <taxon>Blattodea</taxon>
        <taxon>Blattoidea</taxon>
        <taxon>Blattidae</taxon>
        <taxon>Blattinae</taxon>
        <taxon>Periplaneta</taxon>
    </lineage>
</organism>
<reference evidence="2 3" key="1">
    <citation type="journal article" date="2022" name="Allergy">
        <title>Genome assembly and annotation of Periplaneta americana reveal a comprehensive cockroach allergen profile.</title>
        <authorList>
            <person name="Wang L."/>
            <person name="Xiong Q."/>
            <person name="Saelim N."/>
            <person name="Wang L."/>
            <person name="Nong W."/>
            <person name="Wan A.T."/>
            <person name="Shi M."/>
            <person name="Liu X."/>
            <person name="Cao Q."/>
            <person name="Hui J.H.L."/>
            <person name="Sookrung N."/>
            <person name="Leung T.F."/>
            <person name="Tungtrongchitr A."/>
            <person name="Tsui S.K.W."/>
        </authorList>
    </citation>
    <scope>NUCLEOTIDE SEQUENCE [LARGE SCALE GENOMIC DNA]</scope>
    <source>
        <strain evidence="2">PWHHKU_190912</strain>
    </source>
</reference>
<gene>
    <name evidence="2" type="ORF">ANN_16903</name>
</gene>
<protein>
    <submittedName>
        <fullName evidence="2">Uncharacterized protein</fullName>
    </submittedName>
</protein>
<evidence type="ECO:0000313" key="2">
    <source>
        <dbReference type="EMBL" id="KAJ4436771.1"/>
    </source>
</evidence>
<keyword evidence="3" id="KW-1185">Reference proteome</keyword>
<evidence type="ECO:0000313" key="3">
    <source>
        <dbReference type="Proteomes" id="UP001148838"/>
    </source>
</evidence>
<feature type="region of interest" description="Disordered" evidence="1">
    <location>
        <begin position="62"/>
        <end position="165"/>
    </location>
</feature>
<feature type="compositionally biased region" description="Basic and acidic residues" evidence="1">
    <location>
        <begin position="153"/>
        <end position="165"/>
    </location>
</feature>